<reference evidence="3 4" key="1">
    <citation type="submission" date="2017-07" db="EMBL/GenBank/DDBJ databases">
        <title>Bifidobacterium novel species.</title>
        <authorList>
            <person name="Lugli G.A."/>
            <person name="Milani C."/>
            <person name="Duranti S."/>
            <person name="Mangifesta M."/>
        </authorList>
    </citation>
    <scope>NUCLEOTIDE SEQUENCE [LARGE SCALE GENOMIC DNA]</scope>
    <source>
        <strain evidence="4">Uis1B</strain>
    </source>
</reference>
<dbReference type="RefSeq" id="WP_101614444.1">
    <property type="nucleotide sequence ID" value="NZ_NMWU01000002.1"/>
</dbReference>
<name>A0A2N5JCN6_9BIFI</name>
<accession>A0A2N5JCN6</accession>
<keyword evidence="2" id="KW-0732">Signal</keyword>
<gene>
    <name evidence="3" type="ORF">Uis1B_0054</name>
</gene>
<keyword evidence="4" id="KW-1185">Reference proteome</keyword>
<evidence type="ECO:0000256" key="2">
    <source>
        <dbReference type="SAM" id="SignalP"/>
    </source>
</evidence>
<comment type="caution">
    <text evidence="3">The sequence shown here is derived from an EMBL/GenBank/DDBJ whole genome shotgun (WGS) entry which is preliminary data.</text>
</comment>
<sequence length="738" mass="74055">MRHRSAKYVAFATAAGLLLATAAGAGIANADVGSQSKSGGETKNEIVYVKTDASGKTRGVYVVNVFNADEKRTVDDPSRYTKVTNLTTDRQLSQKNGHVSVETTADQPFYYQGDMPADTELPWNITVGYALDGKPIDPDDLAGRSGDLDVTLTVTADTAAANVKDFAEAYVLQAQGTFPADSYDITDGGGATLATAGGNTVVSAMVLPGESKTFRIQGTAKDFQYSGWQIAAMSLDMAIDIRSQDTSKLTDQTDRLEQATDRLSDGSKELADGNAQLASGAAQLDDGLVSLADGAGKVDSGASSLASGAGTLSSGIGTVAQGASSLASGTGALASGASRLASGVHTLTGAVSDLSAAAPQLKSGADTLAYQLAQSSDDAAHPTLKDGWGSVRGGITQVKQGGDRYRAALQQGRQSAEAGSQTAGQQVAEASQAYQTALQSFAANPQSAEAQQALNQALQAFAQANQAAGAYAGSAKAMEQAESGYDQLGAGIDTLNAGAATLDVQFDAAREGTVANGAKQLASVVDSVATGLGSMPADSLRQLDSAADQVAAGAAQVNTGAGRLAKGAEGLRSGGAALASGANALANGTNGLNAGARSASEGASQLVSGARSASSGAKTLADGNAALAESVQGMGDEVLDELQKTIDRKLGADFKPHSFVVPTNTNVNRVQFTYVVAGVDSDTAANDAADGGDAASVDDSSDGSAESSDAGSKGSDSGTGSDSGFAALLERIKALFSH</sequence>
<feature type="chain" id="PRO_5014969701" evidence="2">
    <location>
        <begin position="31"/>
        <end position="738"/>
    </location>
</feature>
<proteinExistence type="predicted"/>
<dbReference type="Gene3D" id="1.10.287.950">
    <property type="entry name" value="Methyl-accepting chemotaxis protein"/>
    <property type="match status" value="2"/>
</dbReference>
<evidence type="ECO:0000313" key="4">
    <source>
        <dbReference type="Proteomes" id="UP000235050"/>
    </source>
</evidence>
<dbReference type="Proteomes" id="UP000235050">
    <property type="component" value="Unassembled WGS sequence"/>
</dbReference>
<feature type="signal peptide" evidence="2">
    <location>
        <begin position="1"/>
        <end position="30"/>
    </location>
</feature>
<evidence type="ECO:0000313" key="3">
    <source>
        <dbReference type="EMBL" id="PLS31964.1"/>
    </source>
</evidence>
<dbReference type="EMBL" id="NMWU01000002">
    <property type="protein sequence ID" value="PLS31964.1"/>
    <property type="molecule type" value="Genomic_DNA"/>
</dbReference>
<dbReference type="OrthoDB" id="9815841at2"/>
<dbReference type="AlphaFoldDB" id="A0A2N5JCN6"/>
<evidence type="ECO:0000256" key="1">
    <source>
        <dbReference type="SAM" id="MobiDB-lite"/>
    </source>
</evidence>
<dbReference type="NCBIfam" id="TIGR03057">
    <property type="entry name" value="xxxLxxG_by_4"/>
    <property type="match status" value="3"/>
</dbReference>
<protein>
    <submittedName>
        <fullName evidence="3">Methyl-accepting chemotaxis protein</fullName>
    </submittedName>
</protein>
<dbReference type="InterPro" id="IPR023908">
    <property type="entry name" value="xxxLxxG_rpt"/>
</dbReference>
<organism evidence="3 4">
    <name type="scientific">Bifidobacterium margollesii</name>
    <dbReference type="NCBI Taxonomy" id="2020964"/>
    <lineage>
        <taxon>Bacteria</taxon>
        <taxon>Bacillati</taxon>
        <taxon>Actinomycetota</taxon>
        <taxon>Actinomycetes</taxon>
        <taxon>Bifidobacteriales</taxon>
        <taxon>Bifidobacteriaceae</taxon>
        <taxon>Bifidobacterium</taxon>
    </lineage>
</organism>
<feature type="region of interest" description="Disordered" evidence="1">
    <location>
        <begin position="687"/>
        <end position="722"/>
    </location>
</feature>